<keyword evidence="11" id="KW-1015">Disulfide bond</keyword>
<keyword evidence="10 14" id="KW-0472">Membrane</keyword>
<evidence type="ECO:0000256" key="13">
    <source>
        <dbReference type="PROSITE-ProRule" id="PRU10141"/>
    </source>
</evidence>
<keyword evidence="5 15" id="KW-0732">Signal</keyword>
<dbReference type="InterPro" id="IPR036426">
    <property type="entry name" value="Bulb-type_lectin_dom_sf"/>
</dbReference>
<keyword evidence="6 13" id="KW-0547">Nucleotide-binding</keyword>
<dbReference type="FunFam" id="1.10.510.10:FF:000621">
    <property type="entry name" value="Serine/threonine-protein kinase"/>
    <property type="match status" value="1"/>
</dbReference>
<dbReference type="InterPro" id="IPR008271">
    <property type="entry name" value="Ser/Thr_kinase_AS"/>
</dbReference>
<evidence type="ECO:0000256" key="3">
    <source>
        <dbReference type="ARBA" id="ARBA00022679"/>
    </source>
</evidence>
<comment type="caution">
    <text evidence="19">The sequence shown here is derived from an EMBL/GenBank/DDBJ whole genome shotgun (WGS) entry which is preliminary data.</text>
</comment>
<evidence type="ECO:0000256" key="14">
    <source>
        <dbReference type="SAM" id="Phobius"/>
    </source>
</evidence>
<dbReference type="CDD" id="cd00028">
    <property type="entry name" value="B_lectin"/>
    <property type="match status" value="1"/>
</dbReference>
<evidence type="ECO:0000256" key="4">
    <source>
        <dbReference type="ARBA" id="ARBA00022692"/>
    </source>
</evidence>
<evidence type="ECO:0000256" key="12">
    <source>
        <dbReference type="ARBA" id="ARBA00023180"/>
    </source>
</evidence>
<evidence type="ECO:0000256" key="1">
    <source>
        <dbReference type="ARBA" id="ARBA00004167"/>
    </source>
</evidence>
<evidence type="ECO:0000259" key="18">
    <source>
        <dbReference type="PROSITE" id="PS50948"/>
    </source>
</evidence>
<keyword evidence="20" id="KW-1185">Reference proteome</keyword>
<feature type="chain" id="PRO_5040195466" description="Receptor-like serine/threonine-protein kinase" evidence="15">
    <location>
        <begin position="32"/>
        <end position="778"/>
    </location>
</feature>
<evidence type="ECO:0000259" key="17">
    <source>
        <dbReference type="PROSITE" id="PS50927"/>
    </source>
</evidence>
<evidence type="ECO:0000256" key="2">
    <source>
        <dbReference type="ARBA" id="ARBA00022527"/>
    </source>
</evidence>
<reference evidence="19" key="1">
    <citation type="submission" date="2022-07" db="EMBL/GenBank/DDBJ databases">
        <authorList>
            <person name="Macas J."/>
            <person name="Novak P."/>
            <person name="Neumann P."/>
        </authorList>
    </citation>
    <scope>NUCLEOTIDE SEQUENCE</scope>
</reference>
<name>A0A9P0ZP67_CUSEU</name>
<keyword evidence="2" id="KW-0723">Serine/threonine-protein kinase</keyword>
<evidence type="ECO:0000256" key="8">
    <source>
        <dbReference type="ARBA" id="ARBA00022840"/>
    </source>
</evidence>
<dbReference type="Gene3D" id="1.10.510.10">
    <property type="entry name" value="Transferase(Phosphotransferase) domain 1"/>
    <property type="match status" value="1"/>
</dbReference>
<dbReference type="InterPro" id="IPR011009">
    <property type="entry name" value="Kinase-like_dom_sf"/>
</dbReference>
<evidence type="ECO:0000256" key="7">
    <source>
        <dbReference type="ARBA" id="ARBA00022777"/>
    </source>
</evidence>
<dbReference type="InterPro" id="IPR017441">
    <property type="entry name" value="Protein_kinase_ATP_BS"/>
</dbReference>
<keyword evidence="12" id="KW-0325">Glycoprotein</keyword>
<keyword evidence="3" id="KW-0808">Transferase</keyword>
<dbReference type="SUPFAM" id="SSF56112">
    <property type="entry name" value="Protein kinase-like (PK-like)"/>
    <property type="match status" value="1"/>
</dbReference>
<dbReference type="Proteomes" id="UP001152484">
    <property type="component" value="Unassembled WGS sequence"/>
</dbReference>
<feature type="non-terminal residue" evidence="19">
    <location>
        <position position="1"/>
    </location>
</feature>
<evidence type="ECO:0000256" key="5">
    <source>
        <dbReference type="ARBA" id="ARBA00022729"/>
    </source>
</evidence>
<dbReference type="GO" id="GO:0004674">
    <property type="term" value="F:protein serine/threonine kinase activity"/>
    <property type="evidence" value="ECO:0007669"/>
    <property type="project" value="UniProtKB-KW"/>
</dbReference>
<feature type="domain" description="Apple" evidence="18">
    <location>
        <begin position="347"/>
        <end position="436"/>
    </location>
</feature>
<proteinExistence type="predicted"/>
<feature type="transmembrane region" description="Helical" evidence="14">
    <location>
        <begin position="449"/>
        <end position="470"/>
    </location>
</feature>
<dbReference type="Pfam" id="PF00069">
    <property type="entry name" value="Pkinase"/>
    <property type="match status" value="1"/>
</dbReference>
<dbReference type="PANTHER" id="PTHR47974">
    <property type="entry name" value="OS07G0415500 PROTEIN"/>
    <property type="match status" value="1"/>
</dbReference>
<sequence length="778" mass="85505">MHGMGSFSPPLFLSLFLIVLILLLSSNLSLCGPLSFHSITPNFSASFTKFIDTSGAFLSSADATFSAAVANVRPEERSFYFVIFHTISHTVVWAANRNFPVSDSAELHLSRRGLALYDDSGRPIWSTPLFTSPNVSSVSSLQLQDSGNLVLLDSSNNSVWESFDYPTDTMVVGQRLLVGRSLVSSLKDGDLSSVGDYEFSVTENDAVFLWRKMVYWKLSMYGGAFRDTNTRVEYAELRRNGIFLVASNGTEIVIQVTLINSPTDFMILKMGSNGALNTMLLNGAGSEVGGFNAPADPCWAPFICQSLGVCNSGMCSCLPGFHSYSTSDGGCVPLNGKLPLPGNSSSCKSSTGSIISTISYLKLGSGMDYFTNEFIHPLELDTNLSTCEDICSRNCSCLGFFHSQSSGSCYMVRDYLGSVKKKVTSNDRLGYIKLTTDPNQENGKRRIPVYAAVLVPLVVVALLAFLVVVWKRGKNSCKMNGMSNSYSSHSCSSELVGYASLPGMPVSLAYKHLTDATDNFGSQIGSGGFGTVYKGSLPDGTEVAVKKMSRLGVQGKREFCSEIATIGKIHHINLVRLKGFCIHRDSRFLVYEYMNRSSLDRALFGRNGGVPLPNVLKWKERVEIAIGTARGLAYLHSGCEPKIIHCDVKPENILLHYHNCLQVKISDFGLSKLMSSEQSSWFTTLRGTRGYLAPEWLTNSSITEKTDVYSYGMVLLELVSGKKNCRGEEEARWDYFPLLVLEMHEEERYLELVDPQLAGEVQTEEVEKLVRVALCCLH</sequence>
<dbReference type="SMART" id="SM00108">
    <property type="entry name" value="B_lectin"/>
    <property type="match status" value="1"/>
</dbReference>
<feature type="domain" description="Bulb-type lectin" evidence="17">
    <location>
        <begin position="49"/>
        <end position="164"/>
    </location>
</feature>
<dbReference type="AlphaFoldDB" id="A0A9P0ZP67"/>
<dbReference type="Gene3D" id="2.90.10.30">
    <property type="match status" value="1"/>
</dbReference>
<evidence type="ECO:0000313" key="20">
    <source>
        <dbReference type="Proteomes" id="UP001152484"/>
    </source>
</evidence>
<evidence type="ECO:0000313" key="19">
    <source>
        <dbReference type="EMBL" id="CAH9109890.1"/>
    </source>
</evidence>
<keyword evidence="8 13" id="KW-0067">ATP-binding</keyword>
<dbReference type="InterPro" id="IPR000719">
    <property type="entry name" value="Prot_kinase_dom"/>
</dbReference>
<dbReference type="CDD" id="cd01098">
    <property type="entry name" value="PAN_AP_plant"/>
    <property type="match status" value="1"/>
</dbReference>
<evidence type="ECO:0000256" key="6">
    <source>
        <dbReference type="ARBA" id="ARBA00022741"/>
    </source>
</evidence>
<dbReference type="OrthoDB" id="1530339at2759"/>
<dbReference type="EMBL" id="CAMAPE010000053">
    <property type="protein sequence ID" value="CAH9109890.1"/>
    <property type="molecule type" value="Genomic_DNA"/>
</dbReference>
<organism evidence="19 20">
    <name type="scientific">Cuscuta europaea</name>
    <name type="common">European dodder</name>
    <dbReference type="NCBI Taxonomy" id="41803"/>
    <lineage>
        <taxon>Eukaryota</taxon>
        <taxon>Viridiplantae</taxon>
        <taxon>Streptophyta</taxon>
        <taxon>Embryophyta</taxon>
        <taxon>Tracheophyta</taxon>
        <taxon>Spermatophyta</taxon>
        <taxon>Magnoliopsida</taxon>
        <taxon>eudicotyledons</taxon>
        <taxon>Gunneridae</taxon>
        <taxon>Pentapetalae</taxon>
        <taxon>asterids</taxon>
        <taxon>lamiids</taxon>
        <taxon>Solanales</taxon>
        <taxon>Convolvulaceae</taxon>
        <taxon>Cuscuteae</taxon>
        <taxon>Cuscuta</taxon>
        <taxon>Cuscuta subgen. Cuscuta</taxon>
    </lineage>
</organism>
<keyword evidence="7" id="KW-0418">Kinase</keyword>
<dbReference type="PROSITE" id="PS00108">
    <property type="entry name" value="PROTEIN_KINASE_ST"/>
    <property type="match status" value="1"/>
</dbReference>
<feature type="binding site" evidence="13">
    <location>
        <position position="547"/>
    </location>
    <ligand>
        <name>ATP</name>
        <dbReference type="ChEBI" id="CHEBI:30616"/>
    </ligand>
</feature>
<dbReference type="PANTHER" id="PTHR47974:SF27">
    <property type="entry name" value="RECEPTOR-LIKE SERINE_THREONINE-PROTEIN KINASE"/>
    <property type="match status" value="1"/>
</dbReference>
<feature type="signal peptide" evidence="15">
    <location>
        <begin position="1"/>
        <end position="31"/>
    </location>
</feature>
<keyword evidence="9 14" id="KW-1133">Transmembrane helix</keyword>
<dbReference type="SMART" id="SM00220">
    <property type="entry name" value="S_TKc"/>
    <property type="match status" value="1"/>
</dbReference>
<dbReference type="PROSITE" id="PS50011">
    <property type="entry name" value="PROTEIN_KINASE_DOM"/>
    <property type="match status" value="1"/>
</dbReference>
<dbReference type="Gene3D" id="3.30.200.20">
    <property type="entry name" value="Phosphorylase Kinase, domain 1"/>
    <property type="match status" value="1"/>
</dbReference>
<dbReference type="InterPro" id="IPR003609">
    <property type="entry name" value="Pan_app"/>
</dbReference>
<accession>A0A9P0ZP67</accession>
<dbReference type="PIRSF" id="PIRSF000641">
    <property type="entry name" value="SRK"/>
    <property type="match status" value="1"/>
</dbReference>
<evidence type="ECO:0000256" key="15">
    <source>
        <dbReference type="SAM" id="SignalP"/>
    </source>
</evidence>
<protein>
    <recommendedName>
        <fullName evidence="21">Receptor-like serine/threonine-protein kinase</fullName>
    </recommendedName>
</protein>
<dbReference type="SUPFAM" id="SSF51110">
    <property type="entry name" value="alpha-D-mannose-specific plant lectins"/>
    <property type="match status" value="1"/>
</dbReference>
<evidence type="ECO:0000256" key="9">
    <source>
        <dbReference type="ARBA" id="ARBA00022989"/>
    </source>
</evidence>
<evidence type="ECO:0008006" key="21">
    <source>
        <dbReference type="Google" id="ProtNLM"/>
    </source>
</evidence>
<dbReference type="FunFam" id="3.30.200.20:FF:000178">
    <property type="entry name" value="serine/threonine-protein kinase PBS1-like"/>
    <property type="match status" value="1"/>
</dbReference>
<dbReference type="InterPro" id="IPR001480">
    <property type="entry name" value="Bulb-type_lectin_dom"/>
</dbReference>
<dbReference type="PROSITE" id="PS50948">
    <property type="entry name" value="PAN"/>
    <property type="match status" value="1"/>
</dbReference>
<keyword evidence="4 14" id="KW-0812">Transmembrane</keyword>
<feature type="domain" description="Protein kinase" evidence="16">
    <location>
        <begin position="518"/>
        <end position="778"/>
    </location>
</feature>
<dbReference type="GO" id="GO:0005524">
    <property type="term" value="F:ATP binding"/>
    <property type="evidence" value="ECO:0007669"/>
    <property type="project" value="UniProtKB-UniRule"/>
</dbReference>
<dbReference type="PROSITE" id="PS00107">
    <property type="entry name" value="PROTEIN_KINASE_ATP"/>
    <property type="match status" value="1"/>
</dbReference>
<dbReference type="GO" id="GO:0016020">
    <property type="term" value="C:membrane"/>
    <property type="evidence" value="ECO:0007669"/>
    <property type="project" value="UniProtKB-SubCell"/>
</dbReference>
<dbReference type="PROSITE" id="PS50927">
    <property type="entry name" value="BULB_LECTIN"/>
    <property type="match status" value="1"/>
</dbReference>
<dbReference type="Pfam" id="PF01453">
    <property type="entry name" value="B_lectin"/>
    <property type="match status" value="1"/>
</dbReference>
<evidence type="ECO:0000256" key="10">
    <source>
        <dbReference type="ARBA" id="ARBA00023136"/>
    </source>
</evidence>
<gene>
    <name evidence="19" type="ORF">CEURO_LOCUS18624</name>
</gene>
<evidence type="ECO:0000256" key="11">
    <source>
        <dbReference type="ARBA" id="ARBA00023157"/>
    </source>
</evidence>
<dbReference type="InterPro" id="IPR024171">
    <property type="entry name" value="SRK-like_kinase"/>
</dbReference>
<comment type="subcellular location">
    <subcellularLocation>
        <location evidence="1">Membrane</location>
        <topology evidence="1">Single-pass membrane protein</topology>
    </subcellularLocation>
</comment>
<evidence type="ECO:0000259" key="16">
    <source>
        <dbReference type="PROSITE" id="PS50011"/>
    </source>
</evidence>